<comment type="caution">
    <text evidence="3">The sequence shown here is derived from an EMBL/GenBank/DDBJ whole genome shotgun (WGS) entry which is preliminary data.</text>
</comment>
<gene>
    <name evidence="3" type="ORF">CEPIT_LOCUS12463</name>
</gene>
<protein>
    <recommendedName>
        <fullName evidence="2">F-box domain-containing protein</fullName>
    </recommendedName>
</protein>
<feature type="domain" description="F-box" evidence="2">
    <location>
        <begin position="14"/>
        <end position="54"/>
    </location>
</feature>
<proteinExistence type="predicted"/>
<dbReference type="AlphaFoldDB" id="A0AAV0DAM7"/>
<feature type="region of interest" description="Disordered" evidence="1">
    <location>
        <begin position="361"/>
        <end position="382"/>
    </location>
</feature>
<accession>A0AAV0DAM7</accession>
<dbReference type="PANTHER" id="PTHR39741:SF14">
    <property type="entry name" value="F-BOX DOMAIN-CONTAINING PROTEIN"/>
    <property type="match status" value="1"/>
</dbReference>
<evidence type="ECO:0000259" key="2">
    <source>
        <dbReference type="Pfam" id="PF12937"/>
    </source>
</evidence>
<name>A0AAV0DAM7_9ASTE</name>
<evidence type="ECO:0000256" key="1">
    <source>
        <dbReference type="SAM" id="MobiDB-lite"/>
    </source>
</evidence>
<dbReference type="Pfam" id="PF12937">
    <property type="entry name" value="F-box-like"/>
    <property type="match status" value="1"/>
</dbReference>
<dbReference type="InterPro" id="IPR036047">
    <property type="entry name" value="F-box-like_dom_sf"/>
</dbReference>
<dbReference type="Proteomes" id="UP001152523">
    <property type="component" value="Unassembled WGS sequence"/>
</dbReference>
<dbReference type="Gene3D" id="1.20.1280.50">
    <property type="match status" value="1"/>
</dbReference>
<dbReference type="PANTHER" id="PTHR39741">
    <property type="entry name" value="F-BOX DOMAIN CONTAINING PROTEIN, EXPRESSED"/>
    <property type="match status" value="1"/>
</dbReference>
<dbReference type="SUPFAM" id="SSF81383">
    <property type="entry name" value="F-box domain"/>
    <property type="match status" value="1"/>
</dbReference>
<feature type="compositionally biased region" description="Acidic residues" evidence="1">
    <location>
        <begin position="365"/>
        <end position="376"/>
    </location>
</feature>
<keyword evidence="4" id="KW-1185">Reference proteome</keyword>
<sequence length="382" mass="43246">MEIKIDFMQCLETDMIINILLCLTDPTDLVRAGAVSRFWRQFMIENGISKKVCLRKFPQLSSIAWVVEQGCRPSESYVGCTSCTNPELESPRTEHKVYASLLKATQTLLASSPTESIDRAIGASSTDNFPLESISNTLYPRESYMGTASYWSSKGQRNPDVPETLIYKLKADFGVVTEFRIQPFEAFFQPGKPIYSAKSVRFRVGHPKSPTEISSLELPTQHPVNDKFVWTYTSEEFLMTQESCLQAFKLPEPVLCIGGFIQIELIGRVQTQEMDDLFYICVSHVKVGGRPLSPGFDVQMLEQQESSGKFSMTYNHEMFQCMLTTLADGEDDDLSRLFGQDERNVGLLGYLLGGVQQPVHMHPWEDDDDDSDEEMEFVLHDD</sequence>
<organism evidence="3 4">
    <name type="scientific">Cuscuta epithymum</name>
    <dbReference type="NCBI Taxonomy" id="186058"/>
    <lineage>
        <taxon>Eukaryota</taxon>
        <taxon>Viridiplantae</taxon>
        <taxon>Streptophyta</taxon>
        <taxon>Embryophyta</taxon>
        <taxon>Tracheophyta</taxon>
        <taxon>Spermatophyta</taxon>
        <taxon>Magnoliopsida</taxon>
        <taxon>eudicotyledons</taxon>
        <taxon>Gunneridae</taxon>
        <taxon>Pentapetalae</taxon>
        <taxon>asterids</taxon>
        <taxon>lamiids</taxon>
        <taxon>Solanales</taxon>
        <taxon>Convolvulaceae</taxon>
        <taxon>Cuscuteae</taxon>
        <taxon>Cuscuta</taxon>
        <taxon>Cuscuta subgen. Cuscuta</taxon>
    </lineage>
</organism>
<evidence type="ECO:0000313" key="3">
    <source>
        <dbReference type="EMBL" id="CAH9093354.1"/>
    </source>
</evidence>
<dbReference type="InterPro" id="IPR055336">
    <property type="entry name" value="At4g00755-like"/>
</dbReference>
<dbReference type="InterPro" id="IPR001810">
    <property type="entry name" value="F-box_dom"/>
</dbReference>
<dbReference type="EMBL" id="CAMAPF010000075">
    <property type="protein sequence ID" value="CAH9093354.1"/>
    <property type="molecule type" value="Genomic_DNA"/>
</dbReference>
<evidence type="ECO:0000313" key="4">
    <source>
        <dbReference type="Proteomes" id="UP001152523"/>
    </source>
</evidence>
<dbReference type="CDD" id="cd09917">
    <property type="entry name" value="F-box_SF"/>
    <property type="match status" value="1"/>
</dbReference>
<reference evidence="3" key="1">
    <citation type="submission" date="2022-07" db="EMBL/GenBank/DDBJ databases">
        <authorList>
            <person name="Macas J."/>
            <person name="Novak P."/>
            <person name="Neumann P."/>
        </authorList>
    </citation>
    <scope>NUCLEOTIDE SEQUENCE</scope>
</reference>